<keyword evidence="3" id="KW-1185">Reference proteome</keyword>
<evidence type="ECO:0000256" key="1">
    <source>
        <dbReference type="SAM" id="MobiDB-lite"/>
    </source>
</evidence>
<reference evidence="2" key="1">
    <citation type="submission" date="2023-07" db="EMBL/GenBank/DDBJ databases">
        <title>draft genome sequence of fig (Ficus carica).</title>
        <authorList>
            <person name="Takahashi T."/>
            <person name="Nishimura K."/>
        </authorList>
    </citation>
    <scope>NUCLEOTIDE SEQUENCE</scope>
</reference>
<evidence type="ECO:0000313" key="2">
    <source>
        <dbReference type="EMBL" id="GMN54241.1"/>
    </source>
</evidence>
<feature type="compositionally biased region" description="Polar residues" evidence="1">
    <location>
        <begin position="14"/>
        <end position="42"/>
    </location>
</feature>
<name>A0AA88AWS4_FICCA</name>
<evidence type="ECO:0000313" key="3">
    <source>
        <dbReference type="Proteomes" id="UP001187192"/>
    </source>
</evidence>
<proteinExistence type="predicted"/>
<gene>
    <name evidence="2" type="ORF">TIFTF001_023376</name>
</gene>
<sequence>MAQGRQLTIIKGAGTTTVEDARHTNTNPQSSRAQGKQPSKMQGTRIAIVNHRRRKDDNCWEC</sequence>
<dbReference type="Proteomes" id="UP001187192">
    <property type="component" value="Unassembled WGS sequence"/>
</dbReference>
<organism evidence="2 3">
    <name type="scientific">Ficus carica</name>
    <name type="common">Common fig</name>
    <dbReference type="NCBI Taxonomy" id="3494"/>
    <lineage>
        <taxon>Eukaryota</taxon>
        <taxon>Viridiplantae</taxon>
        <taxon>Streptophyta</taxon>
        <taxon>Embryophyta</taxon>
        <taxon>Tracheophyta</taxon>
        <taxon>Spermatophyta</taxon>
        <taxon>Magnoliopsida</taxon>
        <taxon>eudicotyledons</taxon>
        <taxon>Gunneridae</taxon>
        <taxon>Pentapetalae</taxon>
        <taxon>rosids</taxon>
        <taxon>fabids</taxon>
        <taxon>Rosales</taxon>
        <taxon>Moraceae</taxon>
        <taxon>Ficeae</taxon>
        <taxon>Ficus</taxon>
    </lineage>
</organism>
<dbReference type="AlphaFoldDB" id="A0AA88AWS4"/>
<dbReference type="EMBL" id="BTGU01000050">
    <property type="protein sequence ID" value="GMN54241.1"/>
    <property type="molecule type" value="Genomic_DNA"/>
</dbReference>
<comment type="caution">
    <text evidence="2">The sequence shown here is derived from an EMBL/GenBank/DDBJ whole genome shotgun (WGS) entry which is preliminary data.</text>
</comment>
<accession>A0AA88AWS4</accession>
<feature type="region of interest" description="Disordered" evidence="1">
    <location>
        <begin position="1"/>
        <end position="50"/>
    </location>
</feature>
<protein>
    <submittedName>
        <fullName evidence="2">Uncharacterized protein</fullName>
    </submittedName>
</protein>